<dbReference type="PROSITE" id="PS00061">
    <property type="entry name" value="ADH_SHORT"/>
    <property type="match status" value="1"/>
</dbReference>
<comment type="similarity">
    <text evidence="1">Belongs to the short-chain dehydrogenases/reductases (SDR) family.</text>
</comment>
<protein>
    <submittedName>
        <fullName evidence="3">SDR family oxidoreductase</fullName>
    </submittedName>
</protein>
<evidence type="ECO:0000256" key="1">
    <source>
        <dbReference type="ARBA" id="ARBA00006484"/>
    </source>
</evidence>
<accession>A0A3E3HYU1</accession>
<evidence type="ECO:0000256" key="2">
    <source>
        <dbReference type="ARBA" id="ARBA00023002"/>
    </source>
</evidence>
<dbReference type="Gene3D" id="3.40.50.720">
    <property type="entry name" value="NAD(P)-binding Rossmann-like Domain"/>
    <property type="match status" value="1"/>
</dbReference>
<dbReference type="CDD" id="cd05233">
    <property type="entry name" value="SDR_c"/>
    <property type="match status" value="1"/>
</dbReference>
<keyword evidence="4" id="KW-1185">Reference proteome</keyword>
<evidence type="ECO:0000313" key="3">
    <source>
        <dbReference type="EMBL" id="RGE56987.1"/>
    </source>
</evidence>
<dbReference type="AlphaFoldDB" id="A0A3E3HYU1"/>
<dbReference type="Proteomes" id="UP000260812">
    <property type="component" value="Unassembled WGS sequence"/>
</dbReference>
<dbReference type="PRINTS" id="PR00081">
    <property type="entry name" value="GDHRDH"/>
</dbReference>
<organism evidence="3 4">
    <name type="scientific">Eisenbergiella massiliensis</name>
    <dbReference type="NCBI Taxonomy" id="1720294"/>
    <lineage>
        <taxon>Bacteria</taxon>
        <taxon>Bacillati</taxon>
        <taxon>Bacillota</taxon>
        <taxon>Clostridia</taxon>
        <taxon>Lachnospirales</taxon>
        <taxon>Lachnospiraceae</taxon>
        <taxon>Eisenbergiella</taxon>
    </lineage>
</organism>
<keyword evidence="2" id="KW-0560">Oxidoreductase</keyword>
<dbReference type="InterPro" id="IPR036291">
    <property type="entry name" value="NAD(P)-bd_dom_sf"/>
</dbReference>
<dbReference type="GO" id="GO:0016491">
    <property type="term" value="F:oxidoreductase activity"/>
    <property type="evidence" value="ECO:0007669"/>
    <property type="project" value="UniProtKB-KW"/>
</dbReference>
<dbReference type="GO" id="GO:0016020">
    <property type="term" value="C:membrane"/>
    <property type="evidence" value="ECO:0007669"/>
    <property type="project" value="TreeGrafter"/>
</dbReference>
<dbReference type="RefSeq" id="WP_117545408.1">
    <property type="nucleotide sequence ID" value="NZ_JBKUNB010000015.1"/>
</dbReference>
<name>A0A3E3HYU1_9FIRM</name>
<dbReference type="Pfam" id="PF00106">
    <property type="entry name" value="adh_short"/>
    <property type="match status" value="1"/>
</dbReference>
<dbReference type="GeneID" id="97989399"/>
<dbReference type="EMBL" id="QVLV01000019">
    <property type="protein sequence ID" value="RGE56987.1"/>
    <property type="molecule type" value="Genomic_DNA"/>
</dbReference>
<proteinExistence type="inferred from homology"/>
<dbReference type="InterPro" id="IPR002347">
    <property type="entry name" value="SDR_fam"/>
</dbReference>
<sequence>MANIILTGGNQGIGYFMAEKFLQNGDCVAVLDLENDNLRELKKEYPGRLLDCICDMRDAGGVVETVNRIVASFQTIDIAIHNACRCTFDSMADTADEVYQEVFDVNYFGALRLSRAVLPYMRAQHCGRVVFTSSGVGVMGFANISPYASSKGAVEALAKCLSLEYEKEGITFHILHPPLTRTKSSAPFPFPAEYKADPRTVGYGLAENINGKGFVICHSFLQKVQMELCYLFSLRMGRFMSGKMAALSGREGNI</sequence>
<dbReference type="SUPFAM" id="SSF51735">
    <property type="entry name" value="NAD(P)-binding Rossmann-fold domains"/>
    <property type="match status" value="1"/>
</dbReference>
<dbReference type="InterPro" id="IPR020904">
    <property type="entry name" value="Sc_DH/Rdtase_CS"/>
</dbReference>
<evidence type="ECO:0000313" key="4">
    <source>
        <dbReference type="Proteomes" id="UP000260812"/>
    </source>
</evidence>
<comment type="caution">
    <text evidence="3">The sequence shown here is derived from an EMBL/GenBank/DDBJ whole genome shotgun (WGS) entry which is preliminary data.</text>
</comment>
<dbReference type="PANTHER" id="PTHR44196">
    <property type="entry name" value="DEHYDROGENASE/REDUCTASE SDR FAMILY MEMBER 7B"/>
    <property type="match status" value="1"/>
</dbReference>
<reference evidence="3" key="1">
    <citation type="submission" date="2018-08" db="EMBL/GenBank/DDBJ databases">
        <title>A genome reference for cultivated species of the human gut microbiota.</title>
        <authorList>
            <person name="Zou Y."/>
            <person name="Xue W."/>
            <person name="Luo G."/>
        </authorList>
    </citation>
    <scope>NUCLEOTIDE SEQUENCE [LARGE SCALE GENOMIC DNA]</scope>
    <source>
        <strain evidence="3">TF05-5AC</strain>
    </source>
</reference>
<dbReference type="PANTHER" id="PTHR44196:SF1">
    <property type="entry name" value="DEHYDROGENASE_REDUCTASE SDR FAMILY MEMBER 7B"/>
    <property type="match status" value="1"/>
</dbReference>
<gene>
    <name evidence="3" type="ORF">DXC51_21665</name>
</gene>